<dbReference type="SUPFAM" id="SSF55729">
    <property type="entry name" value="Acyl-CoA N-acyltransferases (Nat)"/>
    <property type="match status" value="1"/>
</dbReference>
<accession>A0A1B1BCY8</accession>
<name>A0A1B1BCY8_9ACTN</name>
<keyword evidence="2" id="KW-0012">Acyltransferase</keyword>
<dbReference type="Proteomes" id="UP000092659">
    <property type="component" value="Chromosome"/>
</dbReference>
<dbReference type="EMBL" id="CP016279">
    <property type="protein sequence ID" value="ANP56690.1"/>
    <property type="molecule type" value="Genomic_DNA"/>
</dbReference>
<dbReference type="GO" id="GO:0008080">
    <property type="term" value="F:N-acetyltransferase activity"/>
    <property type="evidence" value="ECO:0007669"/>
    <property type="project" value="InterPro"/>
</dbReference>
<keyword evidence="1" id="KW-0808">Transferase</keyword>
<dbReference type="PANTHER" id="PTHR43626:SF4">
    <property type="entry name" value="GCN5-RELATED N-ACETYLTRANSFERASE 2, CHLOROPLASTIC"/>
    <property type="match status" value="1"/>
</dbReference>
<dbReference type="Pfam" id="PF00583">
    <property type="entry name" value="Acetyltransf_1"/>
    <property type="match status" value="1"/>
</dbReference>
<dbReference type="InterPro" id="IPR016181">
    <property type="entry name" value="Acyl_CoA_acyltransferase"/>
</dbReference>
<protein>
    <recommendedName>
        <fullName evidence="3">N-acetyltransferase domain-containing protein</fullName>
    </recommendedName>
</protein>
<evidence type="ECO:0000256" key="2">
    <source>
        <dbReference type="ARBA" id="ARBA00023315"/>
    </source>
</evidence>
<evidence type="ECO:0000313" key="5">
    <source>
        <dbReference type="Proteomes" id="UP000092659"/>
    </source>
</evidence>
<feature type="domain" description="N-acetyltransferase" evidence="3">
    <location>
        <begin position="6"/>
        <end position="155"/>
    </location>
</feature>
<dbReference type="PANTHER" id="PTHR43626">
    <property type="entry name" value="ACYL-COA N-ACYLTRANSFERASE"/>
    <property type="match status" value="1"/>
</dbReference>
<dbReference type="InterPro" id="IPR045039">
    <property type="entry name" value="NSI-like"/>
</dbReference>
<evidence type="ECO:0000313" key="4">
    <source>
        <dbReference type="EMBL" id="ANP56690.1"/>
    </source>
</evidence>
<dbReference type="InterPro" id="IPR000182">
    <property type="entry name" value="GNAT_dom"/>
</dbReference>
<dbReference type="PROSITE" id="PS51186">
    <property type="entry name" value="GNAT"/>
    <property type="match status" value="1"/>
</dbReference>
<dbReference type="Gene3D" id="3.40.630.30">
    <property type="match status" value="1"/>
</dbReference>
<dbReference type="KEGG" id="sgs:AVL59_21795"/>
<reference evidence="4 5" key="1">
    <citation type="submission" date="2016-06" db="EMBL/GenBank/DDBJ databases">
        <title>Complete genome sequence of Streptomyces griseochromogenes ATCC 14511, the Blasticidin S producer.</title>
        <authorList>
            <person name="Wu L."/>
        </authorList>
    </citation>
    <scope>NUCLEOTIDE SEQUENCE [LARGE SCALE GENOMIC DNA]</scope>
    <source>
        <strain evidence="4 5">ATCC 14511</strain>
    </source>
</reference>
<dbReference type="CDD" id="cd04301">
    <property type="entry name" value="NAT_SF"/>
    <property type="match status" value="1"/>
</dbReference>
<proteinExistence type="predicted"/>
<dbReference type="AlphaFoldDB" id="A0A1B1BCY8"/>
<evidence type="ECO:0000256" key="1">
    <source>
        <dbReference type="ARBA" id="ARBA00022679"/>
    </source>
</evidence>
<evidence type="ECO:0000259" key="3">
    <source>
        <dbReference type="PROSITE" id="PS51186"/>
    </source>
</evidence>
<dbReference type="GO" id="GO:0005737">
    <property type="term" value="C:cytoplasm"/>
    <property type="evidence" value="ECO:0007669"/>
    <property type="project" value="TreeGrafter"/>
</dbReference>
<sequence length="155" mass="17750">MRESGVTLTEEITFDPKEISQLYDSVGWKGYTCDVDKLCRGLTKSHLVLTARDESGTLLGLARTVSDDESICYVQDLLVNPKFHRQGIGRALLERLMRRYAHCRFFLLSTAHESTPEGKRNHAFYRQLGFLSYEENQMAGFGLPRIRPPRGHSDR</sequence>
<organism evidence="4 5">
    <name type="scientific">Streptomyces griseochromogenes</name>
    <dbReference type="NCBI Taxonomy" id="68214"/>
    <lineage>
        <taxon>Bacteria</taxon>
        <taxon>Bacillati</taxon>
        <taxon>Actinomycetota</taxon>
        <taxon>Actinomycetes</taxon>
        <taxon>Kitasatosporales</taxon>
        <taxon>Streptomycetaceae</taxon>
        <taxon>Streptomyces</taxon>
    </lineage>
</organism>
<gene>
    <name evidence="4" type="ORF">AVL59_21795</name>
</gene>